<proteinExistence type="predicted"/>
<name>A0ABM3R6H2_SPIOL</name>
<feature type="compositionally biased region" description="Basic and acidic residues" evidence="1">
    <location>
        <begin position="251"/>
        <end position="281"/>
    </location>
</feature>
<keyword evidence="2" id="KW-1185">Reference proteome</keyword>
<feature type="compositionally biased region" description="Basic and acidic residues" evidence="1">
    <location>
        <begin position="289"/>
        <end position="302"/>
    </location>
</feature>
<evidence type="ECO:0000256" key="1">
    <source>
        <dbReference type="SAM" id="MobiDB-lite"/>
    </source>
</evidence>
<dbReference type="Proteomes" id="UP000813463">
    <property type="component" value="Chromosome 1"/>
</dbReference>
<reference evidence="3 4" key="2">
    <citation type="submission" date="2025-05" db="UniProtKB">
        <authorList>
            <consortium name="RefSeq"/>
        </authorList>
    </citation>
    <scope>IDENTIFICATION</scope>
    <source>
        <tissue evidence="3 4">Leaf</tissue>
    </source>
</reference>
<protein>
    <submittedName>
        <fullName evidence="3 4">Uncharacterized protein isoform X1</fullName>
    </submittedName>
</protein>
<evidence type="ECO:0000313" key="2">
    <source>
        <dbReference type="Proteomes" id="UP000813463"/>
    </source>
</evidence>
<gene>
    <name evidence="3 4 5" type="primary">LOC110797587</name>
</gene>
<feature type="compositionally biased region" description="Low complexity" evidence="1">
    <location>
        <begin position="8"/>
        <end position="20"/>
    </location>
</feature>
<dbReference type="RefSeq" id="XP_056691219.1">
    <property type="nucleotide sequence ID" value="XM_056835241.1"/>
</dbReference>
<feature type="region of interest" description="Disordered" evidence="1">
    <location>
        <begin position="1"/>
        <end position="20"/>
    </location>
</feature>
<sequence length="354" mass="40736">MFCRQRESSLSSGSSLEGGCSTSNMTTQCRPTALSAVMQKFNSNQIKEILELLWQDLTNTAAMDQLLVCWKEWSDVHYSGFDITCVDLVFVPFFRERQFFLFVLNLKIKTMQHVDNLVYDEAQIIDLEFFSTTLCDLLGSFLDERGHNHEDDTGTFPMEEVEFDWKTLKGSDLDCEIYTMISMLTFEEIKCSCPDLKEPRKRIVMRAEICATLLLSDMNDKRAEVLNNVADFNSKRAIVIPDVLSRRKKKLADDKKAEKLKKEAAKKEKELEKKAKEKDQAEENANENKQPEDTVKEKHQLELNDNAAEGNKQPLKTFVSRKHLKRNVPDASDLVEPPEKKKILHKRTAKKPTA</sequence>
<evidence type="ECO:0000313" key="4">
    <source>
        <dbReference type="RefSeq" id="XP_056691219.1"/>
    </source>
</evidence>
<accession>A0ABM3R6H2</accession>
<evidence type="ECO:0000313" key="3">
    <source>
        <dbReference type="RefSeq" id="XP_056691218.1"/>
    </source>
</evidence>
<feature type="region of interest" description="Disordered" evidence="1">
    <location>
        <begin position="251"/>
        <end position="354"/>
    </location>
</feature>
<dbReference type="Gene3D" id="3.40.395.10">
    <property type="entry name" value="Adenoviral Proteinase, Chain A"/>
    <property type="match status" value="1"/>
</dbReference>
<reference evidence="2" key="1">
    <citation type="journal article" date="2021" name="Nat. Commun.">
        <title>Genomic analyses provide insights into spinach domestication and the genetic basis of agronomic traits.</title>
        <authorList>
            <person name="Cai X."/>
            <person name="Sun X."/>
            <person name="Xu C."/>
            <person name="Sun H."/>
            <person name="Wang X."/>
            <person name="Ge C."/>
            <person name="Zhang Z."/>
            <person name="Wang Q."/>
            <person name="Fei Z."/>
            <person name="Jiao C."/>
            <person name="Wang Q."/>
        </authorList>
    </citation>
    <scope>NUCLEOTIDE SEQUENCE [LARGE SCALE GENOMIC DNA]</scope>
    <source>
        <strain evidence="2">cv. Varoflay</strain>
    </source>
</reference>
<organism evidence="2 5">
    <name type="scientific">Spinacia oleracea</name>
    <name type="common">Spinach</name>
    <dbReference type="NCBI Taxonomy" id="3562"/>
    <lineage>
        <taxon>Eukaryota</taxon>
        <taxon>Viridiplantae</taxon>
        <taxon>Streptophyta</taxon>
        <taxon>Embryophyta</taxon>
        <taxon>Tracheophyta</taxon>
        <taxon>Spermatophyta</taxon>
        <taxon>Magnoliopsida</taxon>
        <taxon>eudicotyledons</taxon>
        <taxon>Gunneridae</taxon>
        <taxon>Pentapetalae</taxon>
        <taxon>Caryophyllales</taxon>
        <taxon>Chenopodiaceae</taxon>
        <taxon>Chenopodioideae</taxon>
        <taxon>Anserineae</taxon>
        <taxon>Spinacia</taxon>
    </lineage>
</organism>
<dbReference type="GeneID" id="110797587"/>
<evidence type="ECO:0000313" key="5">
    <source>
        <dbReference type="RefSeq" id="XP_056691220.1"/>
    </source>
</evidence>
<feature type="compositionally biased region" description="Basic residues" evidence="1">
    <location>
        <begin position="342"/>
        <end position="354"/>
    </location>
</feature>
<dbReference type="RefSeq" id="XP_056691220.1">
    <property type="nucleotide sequence ID" value="XM_056835242.1"/>
</dbReference>
<dbReference type="RefSeq" id="XP_056691218.1">
    <property type="nucleotide sequence ID" value="XM_056835240.1"/>
</dbReference>